<feature type="compositionally biased region" description="Basic and acidic residues" evidence="1">
    <location>
        <begin position="84"/>
        <end position="95"/>
    </location>
</feature>
<proteinExistence type="predicted"/>
<dbReference type="EMBL" id="SRLO01000278">
    <property type="protein sequence ID" value="TNN63226.1"/>
    <property type="molecule type" value="Genomic_DNA"/>
</dbReference>
<gene>
    <name evidence="2" type="ORF">EYF80_026569</name>
</gene>
<feature type="region of interest" description="Disordered" evidence="1">
    <location>
        <begin position="55"/>
        <end position="95"/>
    </location>
</feature>
<sequence length="117" mass="12899">MWRHSGRNSICSFCPARWARRYGVQEAGSPVAHITSAPLNTSCMVCSTPVHWRDIVHDDPRQSGSTEESSGKWGDFNEQPLHSSDPERVGQAACRDRVEVTGIRAANGEYGTGEQRA</sequence>
<organism evidence="2 3">
    <name type="scientific">Liparis tanakae</name>
    <name type="common">Tanaka's snailfish</name>
    <dbReference type="NCBI Taxonomy" id="230148"/>
    <lineage>
        <taxon>Eukaryota</taxon>
        <taxon>Metazoa</taxon>
        <taxon>Chordata</taxon>
        <taxon>Craniata</taxon>
        <taxon>Vertebrata</taxon>
        <taxon>Euteleostomi</taxon>
        <taxon>Actinopterygii</taxon>
        <taxon>Neopterygii</taxon>
        <taxon>Teleostei</taxon>
        <taxon>Neoteleostei</taxon>
        <taxon>Acanthomorphata</taxon>
        <taxon>Eupercaria</taxon>
        <taxon>Perciformes</taxon>
        <taxon>Cottioidei</taxon>
        <taxon>Cottales</taxon>
        <taxon>Liparidae</taxon>
        <taxon>Liparis</taxon>
    </lineage>
</organism>
<accession>A0A4Z2HBT9</accession>
<protein>
    <submittedName>
        <fullName evidence="2">Uncharacterized protein</fullName>
    </submittedName>
</protein>
<evidence type="ECO:0000313" key="3">
    <source>
        <dbReference type="Proteomes" id="UP000314294"/>
    </source>
</evidence>
<evidence type="ECO:0000313" key="2">
    <source>
        <dbReference type="EMBL" id="TNN63226.1"/>
    </source>
</evidence>
<name>A0A4Z2HBT9_9TELE</name>
<dbReference type="Proteomes" id="UP000314294">
    <property type="component" value="Unassembled WGS sequence"/>
</dbReference>
<reference evidence="2 3" key="1">
    <citation type="submission" date="2019-03" db="EMBL/GenBank/DDBJ databases">
        <title>First draft genome of Liparis tanakae, snailfish: a comprehensive survey of snailfish specific genes.</title>
        <authorList>
            <person name="Kim W."/>
            <person name="Song I."/>
            <person name="Jeong J.-H."/>
            <person name="Kim D."/>
            <person name="Kim S."/>
            <person name="Ryu S."/>
            <person name="Song J.Y."/>
            <person name="Lee S.K."/>
        </authorList>
    </citation>
    <scope>NUCLEOTIDE SEQUENCE [LARGE SCALE GENOMIC DNA]</scope>
    <source>
        <tissue evidence="2">Muscle</tissue>
    </source>
</reference>
<dbReference type="AlphaFoldDB" id="A0A4Z2HBT9"/>
<comment type="caution">
    <text evidence="2">The sequence shown here is derived from an EMBL/GenBank/DDBJ whole genome shotgun (WGS) entry which is preliminary data.</text>
</comment>
<keyword evidence="3" id="KW-1185">Reference proteome</keyword>
<evidence type="ECO:0000256" key="1">
    <source>
        <dbReference type="SAM" id="MobiDB-lite"/>
    </source>
</evidence>